<comment type="caution">
    <text evidence="2">The sequence shown here is derived from an EMBL/GenBank/DDBJ whole genome shotgun (WGS) entry which is preliminary data.</text>
</comment>
<protein>
    <submittedName>
        <fullName evidence="2">DUF1642 domain-containing protein</fullName>
    </submittedName>
</protein>
<dbReference type="EMBL" id="AABEVI010000003">
    <property type="protein sequence ID" value="EAH0217657.1"/>
    <property type="molecule type" value="Genomic_DNA"/>
</dbReference>
<evidence type="ECO:0000313" key="1">
    <source>
        <dbReference type="EMBL" id="EAG9856447.1"/>
    </source>
</evidence>
<dbReference type="Proteomes" id="UP000517258">
    <property type="component" value="Unassembled WGS sequence"/>
</dbReference>
<evidence type="ECO:0000313" key="8">
    <source>
        <dbReference type="Proteomes" id="UP000525068"/>
    </source>
</evidence>
<accession>A0A468F841</accession>
<dbReference type="Pfam" id="PF07852">
    <property type="entry name" value="DUF1642"/>
    <property type="match status" value="1"/>
</dbReference>
<evidence type="ECO:0000313" key="6">
    <source>
        <dbReference type="Proteomes" id="UP000478945"/>
    </source>
</evidence>
<dbReference type="Proteomes" id="UP000525068">
    <property type="component" value="Unassembled WGS sequence"/>
</dbReference>
<evidence type="ECO:0000313" key="3">
    <source>
        <dbReference type="EMBL" id="EAH1615862.1"/>
    </source>
</evidence>
<dbReference type="Proteomes" id="UP000478945">
    <property type="component" value="Unassembled WGS sequence"/>
</dbReference>
<evidence type="ECO:0000313" key="9">
    <source>
        <dbReference type="Proteomes" id="UP000529135"/>
    </source>
</evidence>
<organism evidence="2 7">
    <name type="scientific">Listeria monocytogenes</name>
    <dbReference type="NCBI Taxonomy" id="1639"/>
    <lineage>
        <taxon>Bacteria</taxon>
        <taxon>Bacillati</taxon>
        <taxon>Bacillota</taxon>
        <taxon>Bacilli</taxon>
        <taxon>Bacillales</taxon>
        <taxon>Listeriaceae</taxon>
        <taxon>Listeria</taxon>
    </lineage>
</organism>
<dbReference type="AlphaFoldDB" id="A0A468F841"/>
<dbReference type="EMBL" id="AABGFX010000003">
    <property type="protein sequence ID" value="EAH3126643.1"/>
    <property type="molecule type" value="Genomic_DNA"/>
</dbReference>
<dbReference type="InterPro" id="IPR012865">
    <property type="entry name" value="DUF1642"/>
</dbReference>
<evidence type="ECO:0000313" key="2">
    <source>
        <dbReference type="EMBL" id="EAH0217657.1"/>
    </source>
</evidence>
<dbReference type="Proteomes" id="UP000529135">
    <property type="component" value="Unassembled WGS sequence"/>
</dbReference>
<dbReference type="EMBL" id="AABEQV010000003">
    <property type="protein sequence ID" value="EAG9856447.1"/>
    <property type="molecule type" value="Genomic_DNA"/>
</dbReference>
<evidence type="ECO:0000313" key="10">
    <source>
        <dbReference type="Proteomes" id="UP000548826"/>
    </source>
</evidence>
<evidence type="ECO:0000313" key="5">
    <source>
        <dbReference type="EMBL" id="ECL0132418.1"/>
    </source>
</evidence>
<reference evidence="7 8" key="1">
    <citation type="submission" date="2019-04" db="EMBL/GenBank/DDBJ databases">
        <authorList>
            <person name="Ashton P.M."/>
            <person name="Dallman T."/>
            <person name="Nair S."/>
            <person name="De Pinna E."/>
            <person name="Peters T."/>
            <person name="Grant K."/>
        </authorList>
    </citation>
    <scope>NUCLEOTIDE SEQUENCE [LARGE SCALE GENOMIC DNA]</scope>
    <source>
        <strain evidence="1 10">429821</strain>
        <strain evidence="3 8">562417</strain>
        <strain evidence="4 9">562428</strain>
        <strain evidence="2 7">563356</strain>
        <strain evidence="5 6">760311</strain>
    </source>
</reference>
<dbReference type="EMBL" id="AAJEKY010000018">
    <property type="protein sequence ID" value="ECL0132418.1"/>
    <property type="molecule type" value="Genomic_DNA"/>
</dbReference>
<dbReference type="RefSeq" id="WP_031669967.1">
    <property type="nucleotide sequence ID" value="NZ_CADFZX010000001.1"/>
</dbReference>
<sequence>MKFKKGDRVEVIWRSELHQGLVEEVIELTDELTDELMVKLAKKPAIDYLFKQNQVSKVELVEVPKLVADWIEKKKENGDDLLVALDKNWQGMEDSVRDWFDGEKERYELFARAWLDGYEVEKEPLYYVQLITIFLGYLNERNDGRRSLSDSVQNDIFKTQFTEAEIKEMDERYWQFAVLVEEVEGEA</sequence>
<proteinExistence type="predicted"/>
<dbReference type="Proteomes" id="UP000548826">
    <property type="component" value="Unassembled WGS sequence"/>
</dbReference>
<evidence type="ECO:0000313" key="4">
    <source>
        <dbReference type="EMBL" id="EAH3126643.1"/>
    </source>
</evidence>
<evidence type="ECO:0000313" key="7">
    <source>
        <dbReference type="Proteomes" id="UP000517258"/>
    </source>
</evidence>
<name>A0A468F841_LISMN</name>
<gene>
    <name evidence="3" type="ORF">D4271_10615</name>
    <name evidence="1" type="ORF">D4C60_05530</name>
    <name evidence="2" type="ORF">D4D89_04955</name>
    <name evidence="4" type="ORF">D5M70_04950</name>
    <name evidence="5" type="ORF">FJU19_15080</name>
</gene>
<dbReference type="EMBL" id="AABFMV010000008">
    <property type="protein sequence ID" value="EAH1615862.1"/>
    <property type="molecule type" value="Genomic_DNA"/>
</dbReference>